<comment type="caution">
    <text evidence="2">The sequence shown here is derived from an EMBL/GenBank/DDBJ whole genome shotgun (WGS) entry which is preliminary data.</text>
</comment>
<keyword evidence="1" id="KW-1133">Transmembrane helix</keyword>
<name>A0AAX2SES7_KOCRH</name>
<sequence>MGPALALIAALFVAFVGAIFFGLRLLRFFLTTKAGWLCMGILVIAGLIYMATHEPIWDKYL</sequence>
<dbReference type="RefSeq" id="WP_135010217.1">
    <property type="nucleotide sequence ID" value="NZ_SPNK01000003.1"/>
</dbReference>
<evidence type="ECO:0000313" key="3">
    <source>
        <dbReference type="Proteomes" id="UP000298017"/>
    </source>
</evidence>
<keyword evidence="1" id="KW-0472">Membrane</keyword>
<dbReference type="Proteomes" id="UP000298017">
    <property type="component" value="Unassembled WGS sequence"/>
</dbReference>
<organism evidence="2 3">
    <name type="scientific">Kocuria rhizophila</name>
    <dbReference type="NCBI Taxonomy" id="72000"/>
    <lineage>
        <taxon>Bacteria</taxon>
        <taxon>Bacillati</taxon>
        <taxon>Actinomycetota</taxon>
        <taxon>Actinomycetes</taxon>
        <taxon>Micrococcales</taxon>
        <taxon>Micrococcaceae</taxon>
        <taxon>Kocuria</taxon>
    </lineage>
</organism>
<dbReference type="EMBL" id="SPNK01000003">
    <property type="protein sequence ID" value="TFI02172.1"/>
    <property type="molecule type" value="Genomic_DNA"/>
</dbReference>
<protein>
    <submittedName>
        <fullName evidence="2">Uncharacterized protein</fullName>
    </submittedName>
</protein>
<gene>
    <name evidence="2" type="ORF">E4P33_03760</name>
</gene>
<keyword evidence="1" id="KW-0812">Transmembrane</keyword>
<keyword evidence="3" id="KW-1185">Reference proteome</keyword>
<proteinExistence type="predicted"/>
<evidence type="ECO:0000313" key="2">
    <source>
        <dbReference type="EMBL" id="TFI02172.1"/>
    </source>
</evidence>
<reference evidence="2 3" key="1">
    <citation type="submission" date="2019-03" db="EMBL/GenBank/DDBJ databases">
        <title>Genome Sequencing and Assembly of Various Microbes Isolated from Alder Root Nodule.</title>
        <authorList>
            <person name="Swanson E."/>
            <person name="Sevigny J.L."/>
            <person name="Pesce C."/>
            <person name="Davis I."/>
            <person name="Kleiner V."/>
            <person name="Tisa L."/>
        </authorList>
    </citation>
    <scope>NUCLEOTIDE SEQUENCE [LARGE SCALE GENOMIC DNA]</scope>
    <source>
        <strain evidence="2 3">4R-31</strain>
    </source>
</reference>
<feature type="transmembrane region" description="Helical" evidence="1">
    <location>
        <begin position="34"/>
        <end position="52"/>
    </location>
</feature>
<dbReference type="AlphaFoldDB" id="A0AAX2SES7"/>
<accession>A0AAX2SES7</accession>
<feature type="transmembrane region" description="Helical" evidence="1">
    <location>
        <begin position="6"/>
        <end position="27"/>
    </location>
</feature>
<evidence type="ECO:0000256" key="1">
    <source>
        <dbReference type="SAM" id="Phobius"/>
    </source>
</evidence>